<evidence type="ECO:0000256" key="1">
    <source>
        <dbReference type="ARBA" id="ARBA00010641"/>
    </source>
</evidence>
<evidence type="ECO:0000259" key="6">
    <source>
        <dbReference type="Pfam" id="PF08281"/>
    </source>
</evidence>
<feature type="domain" description="RNA polymerase sigma factor 70 region 4 type 2" evidence="6">
    <location>
        <begin position="121"/>
        <end position="170"/>
    </location>
</feature>
<dbReference type="NCBIfam" id="TIGR02937">
    <property type="entry name" value="sigma70-ECF"/>
    <property type="match status" value="1"/>
</dbReference>
<dbReference type="SUPFAM" id="SSF88946">
    <property type="entry name" value="Sigma2 domain of RNA polymerase sigma factors"/>
    <property type="match status" value="1"/>
</dbReference>
<evidence type="ECO:0000313" key="7">
    <source>
        <dbReference type="EMBL" id="EOR96398.1"/>
    </source>
</evidence>
<dbReference type="InterPro" id="IPR013325">
    <property type="entry name" value="RNA_pol_sigma_r2"/>
</dbReference>
<dbReference type="AlphaFoldDB" id="R9GXJ6"/>
<comment type="similarity">
    <text evidence="1">Belongs to the sigma-70 factor family. ECF subfamily.</text>
</comment>
<dbReference type="GO" id="GO:0006352">
    <property type="term" value="P:DNA-templated transcription initiation"/>
    <property type="evidence" value="ECO:0007669"/>
    <property type="project" value="InterPro"/>
</dbReference>
<evidence type="ECO:0000256" key="3">
    <source>
        <dbReference type="ARBA" id="ARBA00023082"/>
    </source>
</evidence>
<dbReference type="RefSeq" id="WP_016193648.1">
    <property type="nucleotide sequence ID" value="NZ_AQPN01000014.1"/>
</dbReference>
<reference evidence="7 8" key="1">
    <citation type="journal article" date="2013" name="Genome Announc.">
        <title>Draft Genome Sequence of Arcticibacter svalbardensis Strain MN12-7T, a Member of the Family Sphingobacteriaceae Isolated from an Arctic Soil Sample.</title>
        <authorList>
            <person name="Shivaji S."/>
            <person name="Ara S."/>
            <person name="Prasad S."/>
            <person name="Manasa B.P."/>
            <person name="Begum Z."/>
            <person name="Singh A."/>
            <person name="Kumar Pinnaka A."/>
        </authorList>
    </citation>
    <scope>NUCLEOTIDE SEQUENCE [LARGE SCALE GENOMIC DNA]</scope>
    <source>
        <strain evidence="7 8">MN12-7</strain>
    </source>
</reference>
<dbReference type="GO" id="GO:0016987">
    <property type="term" value="F:sigma factor activity"/>
    <property type="evidence" value="ECO:0007669"/>
    <property type="project" value="UniProtKB-KW"/>
</dbReference>
<dbReference type="NCBIfam" id="TIGR02985">
    <property type="entry name" value="Sig70_bacteroi1"/>
    <property type="match status" value="1"/>
</dbReference>
<dbReference type="Pfam" id="PF08281">
    <property type="entry name" value="Sigma70_r4_2"/>
    <property type="match status" value="1"/>
</dbReference>
<dbReference type="InterPro" id="IPR007627">
    <property type="entry name" value="RNA_pol_sigma70_r2"/>
</dbReference>
<name>R9GXJ6_9SPHI</name>
<keyword evidence="8" id="KW-1185">Reference proteome</keyword>
<dbReference type="Gene3D" id="1.10.1740.10">
    <property type="match status" value="1"/>
</dbReference>
<evidence type="ECO:0000256" key="4">
    <source>
        <dbReference type="ARBA" id="ARBA00023163"/>
    </source>
</evidence>
<gene>
    <name evidence="7" type="ORF">ADIARSV_0398</name>
</gene>
<keyword evidence="4" id="KW-0804">Transcription</keyword>
<dbReference type="Pfam" id="PF04542">
    <property type="entry name" value="Sigma70_r2"/>
    <property type="match status" value="1"/>
</dbReference>
<dbReference type="InterPro" id="IPR013249">
    <property type="entry name" value="RNA_pol_sigma70_r4_t2"/>
</dbReference>
<dbReference type="InterPro" id="IPR039425">
    <property type="entry name" value="RNA_pol_sigma-70-like"/>
</dbReference>
<sequence>MQRFICDKEANDALIQGDINGLEYMYNRYYSEIRTFLIPYCRYDEDAEELTQDTFLKLWEFRNKINGDQNTRNLLFTIAKNKALDEIRKFKTVEAKLNQIRLEKEQHFSTMDEVVLADYQRILQSALSKLPKRNLEIFHLSRSEYLSNKDISLELNISVKAVEKQITKTLAILRVFLRNHQISAFLLISSIYFFQR</sequence>
<dbReference type="eggNOG" id="COG1595">
    <property type="taxonomic scope" value="Bacteria"/>
</dbReference>
<dbReference type="InterPro" id="IPR036388">
    <property type="entry name" value="WH-like_DNA-bd_sf"/>
</dbReference>
<comment type="caution">
    <text evidence="7">The sequence shown here is derived from an EMBL/GenBank/DDBJ whole genome shotgun (WGS) entry which is preliminary data.</text>
</comment>
<dbReference type="InterPro" id="IPR014284">
    <property type="entry name" value="RNA_pol_sigma-70_dom"/>
</dbReference>
<protein>
    <submittedName>
        <fullName evidence="7">Putative RNA polymerase ECF-type sigma factor</fullName>
    </submittedName>
</protein>
<evidence type="ECO:0000259" key="5">
    <source>
        <dbReference type="Pfam" id="PF04542"/>
    </source>
</evidence>
<dbReference type="STRING" id="1150600.ADIARSV_0398"/>
<keyword evidence="3" id="KW-0731">Sigma factor</keyword>
<dbReference type="PANTHER" id="PTHR43133:SF46">
    <property type="entry name" value="RNA POLYMERASE SIGMA-70 FACTOR ECF SUBFAMILY"/>
    <property type="match status" value="1"/>
</dbReference>
<dbReference type="GO" id="GO:0003677">
    <property type="term" value="F:DNA binding"/>
    <property type="evidence" value="ECO:0007669"/>
    <property type="project" value="InterPro"/>
</dbReference>
<accession>R9GXJ6</accession>
<dbReference type="PANTHER" id="PTHR43133">
    <property type="entry name" value="RNA POLYMERASE ECF-TYPE SIGMA FACTO"/>
    <property type="match status" value="1"/>
</dbReference>
<dbReference type="EMBL" id="AQPN01000014">
    <property type="protein sequence ID" value="EOR96398.1"/>
    <property type="molecule type" value="Genomic_DNA"/>
</dbReference>
<feature type="domain" description="RNA polymerase sigma-70 region 2" evidence="5">
    <location>
        <begin position="25"/>
        <end position="89"/>
    </location>
</feature>
<dbReference type="InterPro" id="IPR014327">
    <property type="entry name" value="RNA_pol_sigma70_bacteroid"/>
</dbReference>
<organism evidence="7 8">
    <name type="scientific">Arcticibacter svalbardensis MN12-7</name>
    <dbReference type="NCBI Taxonomy" id="1150600"/>
    <lineage>
        <taxon>Bacteria</taxon>
        <taxon>Pseudomonadati</taxon>
        <taxon>Bacteroidota</taxon>
        <taxon>Sphingobacteriia</taxon>
        <taxon>Sphingobacteriales</taxon>
        <taxon>Sphingobacteriaceae</taxon>
        <taxon>Arcticibacter</taxon>
    </lineage>
</organism>
<evidence type="ECO:0000256" key="2">
    <source>
        <dbReference type="ARBA" id="ARBA00023015"/>
    </source>
</evidence>
<proteinExistence type="inferred from homology"/>
<dbReference type="Gene3D" id="1.10.10.10">
    <property type="entry name" value="Winged helix-like DNA-binding domain superfamily/Winged helix DNA-binding domain"/>
    <property type="match status" value="1"/>
</dbReference>
<dbReference type="InterPro" id="IPR013324">
    <property type="entry name" value="RNA_pol_sigma_r3/r4-like"/>
</dbReference>
<dbReference type="SUPFAM" id="SSF88659">
    <property type="entry name" value="Sigma3 and sigma4 domains of RNA polymerase sigma factors"/>
    <property type="match status" value="1"/>
</dbReference>
<keyword evidence="2" id="KW-0805">Transcription regulation</keyword>
<evidence type="ECO:0000313" key="8">
    <source>
        <dbReference type="Proteomes" id="UP000014174"/>
    </source>
</evidence>
<dbReference type="Proteomes" id="UP000014174">
    <property type="component" value="Unassembled WGS sequence"/>
</dbReference>